<dbReference type="PaxDb" id="29760-VIT_09s0002g09160.t01"/>
<name>D7TZH2_VITVI</name>
<accession>D7TZH2</accession>
<dbReference type="HOGENOM" id="CLU_3036323_0_0_1"/>
<gene>
    <name evidence="1" type="ordered locus">VIT_09s0002g09160</name>
</gene>
<organism evidence="1 2">
    <name type="scientific">Vitis vinifera</name>
    <name type="common">Grape</name>
    <dbReference type="NCBI Taxonomy" id="29760"/>
    <lineage>
        <taxon>Eukaryota</taxon>
        <taxon>Viridiplantae</taxon>
        <taxon>Streptophyta</taxon>
        <taxon>Embryophyta</taxon>
        <taxon>Tracheophyta</taxon>
        <taxon>Spermatophyta</taxon>
        <taxon>Magnoliopsida</taxon>
        <taxon>eudicotyledons</taxon>
        <taxon>Gunneridae</taxon>
        <taxon>Pentapetalae</taxon>
        <taxon>rosids</taxon>
        <taxon>Vitales</taxon>
        <taxon>Vitaceae</taxon>
        <taxon>Viteae</taxon>
        <taxon>Vitis</taxon>
    </lineage>
</organism>
<dbReference type="AlphaFoldDB" id="D7TZH2"/>
<protein>
    <submittedName>
        <fullName evidence="1">Uncharacterized protein</fullName>
    </submittedName>
</protein>
<dbReference type="InParanoid" id="D7TZH2"/>
<reference evidence="1" key="1">
    <citation type="submission" date="2011-05" db="EMBL/GenBank/DDBJ databases">
        <title>High quality assembly and annotation of grapevine genome.</title>
        <authorList>
            <person name="Vitulo N."/>
            <person name="Olivier J."/>
            <person name="Forcato C."/>
            <person name="Albiero A."/>
            <person name="D'Angelo M."/>
            <person name="Zimbello R."/>
            <person name="Schiavon R."/>
            <person name="Rigobello C."/>
            <person name="Policriti A."/>
            <person name="Clepet C."/>
            <person name="Casagrande A."/>
            <person name="Choisne N."/>
            <person name="Vezzi A."/>
            <person name="Hugueney P."/>
            <person name="Horner D."/>
            <person name="Mica E."/>
            <person name="Cattonaro F."/>
            <person name="Del Fabbro C."/>
            <person name="Alaux M."/>
            <person name="Di Gaspero G."/>
            <person name="Scalabrin S."/>
            <person name="Pesole G."/>
            <person name="Delledonne M."/>
            <person name="Pezzotti M."/>
            <person name="Pe E.M."/>
            <person name="Caboche M."/>
            <person name="Adam-Blondon A.-F."/>
            <person name="Weissenbach J."/>
            <person name="Quetier F."/>
            <person name="Wincker P."/>
            <person name="Morgante M."/>
            <person name="Valle G."/>
        </authorList>
    </citation>
    <scope>NUCLEOTIDE SEQUENCE</scope>
</reference>
<dbReference type="EMBL" id="FN596494">
    <property type="protein sequence ID" value="CBI36486.3"/>
    <property type="molecule type" value="Genomic_DNA"/>
</dbReference>
<keyword evidence="2" id="KW-1185">Reference proteome</keyword>
<sequence length="55" mass="6478">MLPLPSAALLCPSQPPISRLRKKEKKQRNSPLLRSLRGGLHYAFLKFLWWDSFRQ</sequence>
<dbReference type="Proteomes" id="UP000009183">
    <property type="component" value="Chromosome 9"/>
</dbReference>
<evidence type="ECO:0000313" key="1">
    <source>
        <dbReference type="EMBL" id="CBI36486.3"/>
    </source>
</evidence>
<proteinExistence type="predicted"/>
<evidence type="ECO:0000313" key="2">
    <source>
        <dbReference type="Proteomes" id="UP000009183"/>
    </source>
</evidence>